<evidence type="ECO:0000313" key="1">
    <source>
        <dbReference type="EMBL" id="SVC56934.1"/>
    </source>
</evidence>
<gene>
    <name evidence="1" type="ORF">METZ01_LOCUS309788</name>
</gene>
<sequence length="229" mass="27058">MKKIFLAVFISFVFLVSFSSAHVNHYKKIKYLKYDLFLNNNLIGSHIFNFKKKGDLFYVIGEGKFKISTLGIELMNYQTTSEEIYQNEQLIKFNSKTKQNNKEKYVNLEIDKNENMIKVDGSSFKGKTDLSSMVGTWWNHQIVKERKQISAISGRIIAQKVKFLGKQDIEIDKKNYKALHFHFLSDDNKPLKKKKLNIHVWYDADTLLWIKSSYDKLGQWEYRLKEVSF</sequence>
<name>A0A382N6W7_9ZZZZ</name>
<proteinExistence type="predicted"/>
<protein>
    <recommendedName>
        <fullName evidence="2">DUF3108 domain-containing protein</fullName>
    </recommendedName>
</protein>
<dbReference type="Pfam" id="PF19630">
    <property type="entry name" value="DUF6134"/>
    <property type="match status" value="1"/>
</dbReference>
<reference evidence="1" key="1">
    <citation type="submission" date="2018-05" db="EMBL/GenBank/DDBJ databases">
        <authorList>
            <person name="Lanie J.A."/>
            <person name="Ng W.-L."/>
            <person name="Kazmierczak K.M."/>
            <person name="Andrzejewski T.M."/>
            <person name="Davidsen T.M."/>
            <person name="Wayne K.J."/>
            <person name="Tettelin H."/>
            <person name="Glass J.I."/>
            <person name="Rusch D."/>
            <person name="Podicherti R."/>
            <person name="Tsui H.-C.T."/>
            <person name="Winkler M.E."/>
        </authorList>
    </citation>
    <scope>NUCLEOTIDE SEQUENCE</scope>
</reference>
<dbReference type="InterPro" id="IPR045767">
    <property type="entry name" value="DUF6134"/>
</dbReference>
<dbReference type="EMBL" id="UINC01098423">
    <property type="protein sequence ID" value="SVC56934.1"/>
    <property type="molecule type" value="Genomic_DNA"/>
</dbReference>
<accession>A0A382N6W7</accession>
<dbReference type="AlphaFoldDB" id="A0A382N6W7"/>
<organism evidence="1">
    <name type="scientific">marine metagenome</name>
    <dbReference type="NCBI Taxonomy" id="408172"/>
    <lineage>
        <taxon>unclassified sequences</taxon>
        <taxon>metagenomes</taxon>
        <taxon>ecological metagenomes</taxon>
    </lineage>
</organism>
<evidence type="ECO:0008006" key="2">
    <source>
        <dbReference type="Google" id="ProtNLM"/>
    </source>
</evidence>